<dbReference type="Pfam" id="PF00271">
    <property type="entry name" value="Helicase_C"/>
    <property type="match status" value="1"/>
</dbReference>
<dbReference type="GO" id="GO:0005730">
    <property type="term" value="C:nucleolus"/>
    <property type="evidence" value="ECO:0007669"/>
    <property type="project" value="UniProtKB-SubCell"/>
</dbReference>
<dbReference type="PANTHER" id="PTHR24031">
    <property type="entry name" value="RNA HELICASE"/>
    <property type="match status" value="1"/>
</dbReference>
<accession>A0A9P6KZT6</accession>
<keyword evidence="4 9" id="KW-0547">Nucleotide-binding</keyword>
<dbReference type="InterPro" id="IPR044742">
    <property type="entry name" value="DEAD/DEAH_RhlB"/>
</dbReference>
<dbReference type="GO" id="GO:0003724">
    <property type="term" value="F:RNA helicase activity"/>
    <property type="evidence" value="ECO:0007669"/>
    <property type="project" value="UniProtKB-EC"/>
</dbReference>
<comment type="catalytic activity">
    <reaction evidence="10">
        <text>ATP + H2O = ADP + phosphate + H(+)</text>
        <dbReference type="Rhea" id="RHEA:13065"/>
        <dbReference type="ChEBI" id="CHEBI:15377"/>
        <dbReference type="ChEBI" id="CHEBI:15378"/>
        <dbReference type="ChEBI" id="CHEBI:30616"/>
        <dbReference type="ChEBI" id="CHEBI:43474"/>
        <dbReference type="ChEBI" id="CHEBI:456216"/>
        <dbReference type="EC" id="3.6.4.13"/>
    </reaction>
</comment>
<evidence type="ECO:0000256" key="8">
    <source>
        <dbReference type="ARBA" id="ARBA00022884"/>
    </source>
</evidence>
<evidence type="ECO:0000256" key="4">
    <source>
        <dbReference type="ARBA" id="ARBA00022741"/>
    </source>
</evidence>
<dbReference type="InterPro" id="IPR027417">
    <property type="entry name" value="P-loop_NTPase"/>
</dbReference>
<evidence type="ECO:0000313" key="14">
    <source>
        <dbReference type="EMBL" id="KAF9764127.1"/>
    </source>
</evidence>
<dbReference type="EMBL" id="SBJO01000036">
    <property type="protein sequence ID" value="KAF9764127.1"/>
    <property type="molecule type" value="Genomic_DNA"/>
</dbReference>
<dbReference type="SMART" id="SM00487">
    <property type="entry name" value="DEXDc"/>
    <property type="match status" value="1"/>
</dbReference>
<dbReference type="PROSITE" id="PS00039">
    <property type="entry name" value="DEAD_ATP_HELICASE"/>
    <property type="match status" value="1"/>
</dbReference>
<evidence type="ECO:0000256" key="6">
    <source>
        <dbReference type="ARBA" id="ARBA00022806"/>
    </source>
</evidence>
<protein>
    <recommendedName>
        <fullName evidence="10">ATP-dependent RNA helicase</fullName>
        <ecNumber evidence="10">3.6.4.13</ecNumber>
    </recommendedName>
</protein>
<dbReference type="InterPro" id="IPR014001">
    <property type="entry name" value="Helicase_ATP-bd"/>
</dbReference>
<dbReference type="GO" id="GO:0003723">
    <property type="term" value="F:RNA binding"/>
    <property type="evidence" value="ECO:0007669"/>
    <property type="project" value="UniProtKB-UniRule"/>
</dbReference>
<feature type="compositionally biased region" description="Basic residues" evidence="11">
    <location>
        <begin position="491"/>
        <end position="513"/>
    </location>
</feature>
<evidence type="ECO:0000256" key="9">
    <source>
        <dbReference type="RuleBase" id="RU000492"/>
    </source>
</evidence>
<dbReference type="InterPro" id="IPR000629">
    <property type="entry name" value="RNA-helicase_DEAD-box_CS"/>
</dbReference>
<dbReference type="GO" id="GO:0016787">
    <property type="term" value="F:hydrolase activity"/>
    <property type="evidence" value="ECO:0007669"/>
    <property type="project" value="UniProtKB-KW"/>
</dbReference>
<dbReference type="InterPro" id="IPR001650">
    <property type="entry name" value="Helicase_C-like"/>
</dbReference>
<name>A0A9P6KZT6_9MICR</name>
<reference evidence="14 15" key="1">
    <citation type="journal article" date="2020" name="Genome Biol. Evol.">
        <title>Comparative genomics of strictly vertically transmitted, feminizing microsporidia endosymbionts of amphipod crustaceans.</title>
        <authorList>
            <person name="Cormier A."/>
            <person name="Chebbi M.A."/>
            <person name="Giraud I."/>
            <person name="Wattier R."/>
            <person name="Teixeira M."/>
            <person name="Gilbert C."/>
            <person name="Rigaud T."/>
            <person name="Cordaux R."/>
        </authorList>
    </citation>
    <scope>NUCLEOTIDE SEQUENCE [LARGE SCALE GENOMIC DNA]</scope>
    <source>
        <strain evidence="14 15">Ou3-Ou53</strain>
    </source>
</reference>
<dbReference type="Pfam" id="PF00270">
    <property type="entry name" value="DEAD"/>
    <property type="match status" value="1"/>
</dbReference>
<evidence type="ECO:0000256" key="5">
    <source>
        <dbReference type="ARBA" id="ARBA00022801"/>
    </source>
</evidence>
<evidence type="ECO:0000256" key="10">
    <source>
        <dbReference type="RuleBase" id="RU365068"/>
    </source>
</evidence>
<dbReference type="PROSITE" id="PS51194">
    <property type="entry name" value="HELICASE_CTER"/>
    <property type="match status" value="1"/>
</dbReference>
<evidence type="ECO:0000256" key="1">
    <source>
        <dbReference type="ARBA" id="ARBA00004604"/>
    </source>
</evidence>
<dbReference type="CDD" id="cd18787">
    <property type="entry name" value="SF2_C_DEAD"/>
    <property type="match status" value="1"/>
</dbReference>
<keyword evidence="8 10" id="KW-0694">RNA-binding</keyword>
<gene>
    <name evidence="14" type="primary">SPB4</name>
    <name evidence="14" type="ORF">NGRA_0806</name>
</gene>
<feature type="region of interest" description="Disordered" evidence="11">
    <location>
        <begin position="477"/>
        <end position="513"/>
    </location>
</feature>
<dbReference type="GO" id="GO:0005524">
    <property type="term" value="F:ATP binding"/>
    <property type="evidence" value="ECO:0007669"/>
    <property type="project" value="UniProtKB-UniRule"/>
</dbReference>
<keyword evidence="2" id="KW-0690">Ribosome biogenesis</keyword>
<dbReference type="GO" id="GO:0006364">
    <property type="term" value="P:rRNA processing"/>
    <property type="evidence" value="ECO:0007669"/>
    <property type="project" value="UniProtKB-KW"/>
</dbReference>
<sequence>MENNSNSSCNTFSDLKITTWKILEQNGFRTMTDIQKKTIPILLSRKDAIVHSHTGSGKTLSFVIPIVEDILQKNYIRAVIISPTRELAIQTQDVLRMFPVQPCCFIGGIEIERDLEAIKNCNVVVGTPGRLFEIIKKNPKLFSKVSSLVLDEADELVSLGFSEKVLDIISLMPKKRNTSLFSATITEGVQKLSLSLLRNPISIDNLLTTPEELTLKYLEVLPEDKLRTTLELVEGRKSIVFFGTCNQVEFFHSLISKFKDGVLKIHGKMKQEERSSVYKLFDSNKILLCTDVAARGIDFKDIERIIHFDVPKEYSTIIHRSGRTARNGKIGEAILFIMPNEKTYIEYLKIKNISINSMNLENEQGIKTDFSFENNCIKTDQSIKTDYSIKTLKRFMDDYTLDLSVKAFVSYIRSYKEHNLNYILDFQTLDYDSLAELYMLEKIPGMFELKNVKFKKFEKPEEKNVVKKRIDENKAKKIKKVVKRKEDPPAFKRKPQQHKQKRIKSKKDRKRKK</sequence>
<dbReference type="EC" id="3.6.4.13" evidence="10"/>
<keyword evidence="6 9" id="KW-0347">Helicase</keyword>
<evidence type="ECO:0000256" key="2">
    <source>
        <dbReference type="ARBA" id="ARBA00022517"/>
    </source>
</evidence>
<evidence type="ECO:0000259" key="12">
    <source>
        <dbReference type="PROSITE" id="PS51192"/>
    </source>
</evidence>
<dbReference type="Proteomes" id="UP000740883">
    <property type="component" value="Unassembled WGS sequence"/>
</dbReference>
<dbReference type="SUPFAM" id="SSF52540">
    <property type="entry name" value="P-loop containing nucleoside triphosphate hydrolases"/>
    <property type="match status" value="1"/>
</dbReference>
<comment type="subcellular location">
    <subcellularLocation>
        <location evidence="1">Nucleus</location>
        <location evidence="1">Nucleolus</location>
    </subcellularLocation>
</comment>
<dbReference type="Pfam" id="PF13959">
    <property type="entry name" value="CTE_SPB4"/>
    <property type="match status" value="1"/>
</dbReference>
<evidence type="ECO:0000313" key="15">
    <source>
        <dbReference type="Proteomes" id="UP000740883"/>
    </source>
</evidence>
<dbReference type="CDD" id="cd00268">
    <property type="entry name" value="DEADc"/>
    <property type="match status" value="1"/>
</dbReference>
<keyword evidence="3" id="KW-0698">rRNA processing</keyword>
<keyword evidence="7 9" id="KW-0067">ATP-binding</keyword>
<comment type="caution">
    <text evidence="14">The sequence shown here is derived from an EMBL/GenBank/DDBJ whole genome shotgun (WGS) entry which is preliminary data.</text>
</comment>
<evidence type="ECO:0000256" key="11">
    <source>
        <dbReference type="SAM" id="MobiDB-lite"/>
    </source>
</evidence>
<dbReference type="PROSITE" id="PS51192">
    <property type="entry name" value="HELICASE_ATP_BIND_1"/>
    <property type="match status" value="1"/>
</dbReference>
<comment type="similarity">
    <text evidence="9">Belongs to the DEAD box helicase family.</text>
</comment>
<feature type="domain" description="Helicase ATP-binding" evidence="12">
    <location>
        <begin position="39"/>
        <end position="203"/>
    </location>
</feature>
<dbReference type="Gene3D" id="3.40.50.300">
    <property type="entry name" value="P-loop containing nucleotide triphosphate hydrolases"/>
    <property type="match status" value="2"/>
</dbReference>
<dbReference type="SMART" id="SM01178">
    <property type="entry name" value="DUF4217"/>
    <property type="match status" value="1"/>
</dbReference>
<comment type="domain">
    <text evidence="10">The Q motif is unique to and characteristic of the DEAD box family of RNA helicases and controls ATP binding and hydrolysis.</text>
</comment>
<dbReference type="InterPro" id="IPR011545">
    <property type="entry name" value="DEAD/DEAH_box_helicase_dom"/>
</dbReference>
<evidence type="ECO:0000256" key="3">
    <source>
        <dbReference type="ARBA" id="ARBA00022552"/>
    </source>
</evidence>
<dbReference type="InterPro" id="IPR025313">
    <property type="entry name" value="SPB4-like_CTE"/>
</dbReference>
<evidence type="ECO:0000256" key="7">
    <source>
        <dbReference type="ARBA" id="ARBA00022840"/>
    </source>
</evidence>
<dbReference type="AlphaFoldDB" id="A0A9P6KZT6"/>
<evidence type="ECO:0000259" key="13">
    <source>
        <dbReference type="PROSITE" id="PS51194"/>
    </source>
</evidence>
<proteinExistence type="inferred from homology"/>
<dbReference type="SMART" id="SM00490">
    <property type="entry name" value="HELICc"/>
    <property type="match status" value="1"/>
</dbReference>
<feature type="domain" description="Helicase C-terminal" evidence="13">
    <location>
        <begin position="225"/>
        <end position="366"/>
    </location>
</feature>
<organism evidence="14 15">
    <name type="scientific">Nosema granulosis</name>
    <dbReference type="NCBI Taxonomy" id="83296"/>
    <lineage>
        <taxon>Eukaryota</taxon>
        <taxon>Fungi</taxon>
        <taxon>Fungi incertae sedis</taxon>
        <taxon>Microsporidia</taxon>
        <taxon>Nosematidae</taxon>
        <taxon>Nosema</taxon>
    </lineage>
</organism>
<keyword evidence="15" id="KW-1185">Reference proteome</keyword>
<comment type="function">
    <text evidence="10">RNA helicase.</text>
</comment>
<keyword evidence="5 9" id="KW-0378">Hydrolase</keyword>
<dbReference type="OrthoDB" id="7396459at2759"/>